<gene>
    <name evidence="8" type="ORF">GCM10009038_22120</name>
</gene>
<dbReference type="InterPro" id="IPR026992">
    <property type="entry name" value="DIOX_N"/>
</dbReference>
<dbReference type="InterPro" id="IPR044861">
    <property type="entry name" value="IPNS-like_FE2OG_OXY"/>
</dbReference>
<dbReference type="PANTHER" id="PTHR10209">
    <property type="entry name" value="OXIDOREDUCTASE, 2OG-FE II OXYGENASE FAMILY PROTEIN"/>
    <property type="match status" value="1"/>
</dbReference>
<dbReference type="SUPFAM" id="SSF51197">
    <property type="entry name" value="Clavaminate synthase-like"/>
    <property type="match status" value="1"/>
</dbReference>
<keyword evidence="2 5" id="KW-0479">Metal-binding</keyword>
<evidence type="ECO:0000256" key="3">
    <source>
        <dbReference type="ARBA" id="ARBA00023002"/>
    </source>
</evidence>
<evidence type="ECO:0000256" key="5">
    <source>
        <dbReference type="RuleBase" id="RU003682"/>
    </source>
</evidence>
<dbReference type="InterPro" id="IPR005123">
    <property type="entry name" value="Oxoglu/Fe-dep_dioxygenase_dom"/>
</dbReference>
<sequence length="355" mass="39794">MNDFHNKDKDNTDNLKRFTKIPVIDISGLFSERLTERQAVANALGNAARNIGFLHIVGHGIDPRLIDDLHDAARRYFDQPLEAKMQQYIGSSRSHKGFVPEGEEVYSKKTDHKEAFDVGFEVGEDHPLYVAGTPLIGPNEWPPLPGFHDAIKAYYDAVFALGTRLFRGFALALGQPENYFESLVTAPPSKLRLIHYPFDGEAQDAPGIGAHTDYECFTILYSRTPGLEVMNDLGEWIDAPPVDNGFVVNIGDMLEIMTNGAFVATAHRVRSVKEERYSFPLFYACDYHTQVKPLPQFAESSTNYEAVAVGDHMWSQALQTYRYLQRKVANGELALPEGSRKPSSFGHLKHAQTDE</sequence>
<accession>A0ABQ3E0W3</accession>
<comment type="similarity">
    <text evidence="1 5">Belongs to the iron/ascorbate-dependent oxidoreductase family.</text>
</comment>
<reference evidence="9" key="1">
    <citation type="journal article" date="2019" name="Int. J. Syst. Evol. Microbiol.">
        <title>The Global Catalogue of Microorganisms (GCM) 10K type strain sequencing project: providing services to taxonomists for standard genome sequencing and annotation.</title>
        <authorList>
            <consortium name="The Broad Institute Genomics Platform"/>
            <consortium name="The Broad Institute Genome Sequencing Center for Infectious Disease"/>
            <person name="Wu L."/>
            <person name="Ma J."/>
        </authorList>
    </citation>
    <scope>NUCLEOTIDE SEQUENCE [LARGE SCALE GENOMIC DNA]</scope>
    <source>
        <strain evidence="9">KCTC 32998</strain>
    </source>
</reference>
<name>A0ABQ3E0W3_9GAMM</name>
<evidence type="ECO:0000256" key="2">
    <source>
        <dbReference type="ARBA" id="ARBA00022723"/>
    </source>
</evidence>
<dbReference type="PRINTS" id="PR00682">
    <property type="entry name" value="IPNSYNTHASE"/>
</dbReference>
<organism evidence="8 9">
    <name type="scientific">Salinicola rhizosphaerae</name>
    <dbReference type="NCBI Taxonomy" id="1443141"/>
    <lineage>
        <taxon>Bacteria</taxon>
        <taxon>Pseudomonadati</taxon>
        <taxon>Pseudomonadota</taxon>
        <taxon>Gammaproteobacteria</taxon>
        <taxon>Oceanospirillales</taxon>
        <taxon>Halomonadaceae</taxon>
        <taxon>Salinicola</taxon>
    </lineage>
</organism>
<dbReference type="PROSITE" id="PS51471">
    <property type="entry name" value="FE2OG_OXY"/>
    <property type="match status" value="1"/>
</dbReference>
<dbReference type="PANTHER" id="PTHR10209:SF881">
    <property type="entry name" value="FI07970P-RELATED"/>
    <property type="match status" value="1"/>
</dbReference>
<evidence type="ECO:0000313" key="9">
    <source>
        <dbReference type="Proteomes" id="UP000646745"/>
    </source>
</evidence>
<dbReference type="Pfam" id="PF03171">
    <property type="entry name" value="2OG-FeII_Oxy"/>
    <property type="match status" value="1"/>
</dbReference>
<evidence type="ECO:0000313" key="8">
    <source>
        <dbReference type="EMBL" id="GHB22703.1"/>
    </source>
</evidence>
<evidence type="ECO:0000256" key="6">
    <source>
        <dbReference type="SAM" id="MobiDB-lite"/>
    </source>
</evidence>
<keyword evidence="9" id="KW-1185">Reference proteome</keyword>
<comment type="caution">
    <text evidence="8">The sequence shown here is derived from an EMBL/GenBank/DDBJ whole genome shotgun (WGS) entry which is preliminary data.</text>
</comment>
<dbReference type="RefSeq" id="WP_189444729.1">
    <property type="nucleotide sequence ID" value="NZ_BMZI01000004.1"/>
</dbReference>
<dbReference type="EMBL" id="BMZI01000004">
    <property type="protein sequence ID" value="GHB22703.1"/>
    <property type="molecule type" value="Genomic_DNA"/>
</dbReference>
<dbReference type="InterPro" id="IPR027443">
    <property type="entry name" value="IPNS-like_sf"/>
</dbReference>
<dbReference type="Gene3D" id="2.60.120.330">
    <property type="entry name" value="B-lactam Antibiotic, Isopenicillin N Synthase, Chain"/>
    <property type="match status" value="1"/>
</dbReference>
<dbReference type="Pfam" id="PF14226">
    <property type="entry name" value="DIOX_N"/>
    <property type="match status" value="1"/>
</dbReference>
<protein>
    <submittedName>
        <fullName evidence="8">Oxidoreductase</fullName>
    </submittedName>
</protein>
<keyword evidence="3 5" id="KW-0560">Oxidoreductase</keyword>
<feature type="region of interest" description="Disordered" evidence="6">
    <location>
        <begin position="335"/>
        <end position="355"/>
    </location>
</feature>
<feature type="domain" description="Fe2OG dioxygenase" evidence="7">
    <location>
        <begin position="187"/>
        <end position="285"/>
    </location>
</feature>
<keyword evidence="4 5" id="KW-0408">Iron</keyword>
<evidence type="ECO:0000256" key="4">
    <source>
        <dbReference type="ARBA" id="ARBA00023004"/>
    </source>
</evidence>
<dbReference type="Proteomes" id="UP000646745">
    <property type="component" value="Unassembled WGS sequence"/>
</dbReference>
<proteinExistence type="inferred from homology"/>
<evidence type="ECO:0000256" key="1">
    <source>
        <dbReference type="ARBA" id="ARBA00008056"/>
    </source>
</evidence>
<evidence type="ECO:0000259" key="7">
    <source>
        <dbReference type="PROSITE" id="PS51471"/>
    </source>
</evidence>